<feature type="region of interest" description="Disordered" evidence="1">
    <location>
        <begin position="1"/>
        <end position="24"/>
    </location>
</feature>
<accession>A0A3S5B837</accession>
<keyword evidence="3" id="KW-1185">Reference proteome</keyword>
<reference evidence="2" key="1">
    <citation type="submission" date="2018-11" db="EMBL/GenBank/DDBJ databases">
        <authorList>
            <consortium name="Pathogen Informatics"/>
        </authorList>
    </citation>
    <scope>NUCLEOTIDE SEQUENCE</scope>
</reference>
<organism evidence="2 3">
    <name type="scientific">Protopolystoma xenopodis</name>
    <dbReference type="NCBI Taxonomy" id="117903"/>
    <lineage>
        <taxon>Eukaryota</taxon>
        <taxon>Metazoa</taxon>
        <taxon>Spiralia</taxon>
        <taxon>Lophotrochozoa</taxon>
        <taxon>Platyhelminthes</taxon>
        <taxon>Monogenea</taxon>
        <taxon>Polyopisthocotylea</taxon>
        <taxon>Polystomatidea</taxon>
        <taxon>Polystomatidae</taxon>
        <taxon>Protopolystoma</taxon>
    </lineage>
</organism>
<evidence type="ECO:0000313" key="3">
    <source>
        <dbReference type="Proteomes" id="UP000784294"/>
    </source>
</evidence>
<evidence type="ECO:0000256" key="1">
    <source>
        <dbReference type="SAM" id="MobiDB-lite"/>
    </source>
</evidence>
<sequence>MRKTLRPKSVKAARMEDSGSAASAVKASIRSGNCEEDCKNLQYAWLGKPSFIHFPLGIGTEFLQFWEQAWSISGAHFQYLIHVVIDEVSIRLPIHPSIRPASHPFIHPSRIT</sequence>
<dbReference type="AlphaFoldDB" id="A0A3S5B837"/>
<gene>
    <name evidence="2" type="ORF">PXEA_LOCUS9140</name>
</gene>
<evidence type="ECO:0000313" key="2">
    <source>
        <dbReference type="EMBL" id="VEL15700.1"/>
    </source>
</evidence>
<name>A0A3S5B837_9PLAT</name>
<proteinExistence type="predicted"/>
<dbReference type="Proteomes" id="UP000784294">
    <property type="component" value="Unassembled WGS sequence"/>
</dbReference>
<dbReference type="EMBL" id="CAAALY010025525">
    <property type="protein sequence ID" value="VEL15700.1"/>
    <property type="molecule type" value="Genomic_DNA"/>
</dbReference>
<feature type="compositionally biased region" description="Basic residues" evidence="1">
    <location>
        <begin position="1"/>
        <end position="11"/>
    </location>
</feature>
<comment type="caution">
    <text evidence="2">The sequence shown here is derived from an EMBL/GenBank/DDBJ whole genome shotgun (WGS) entry which is preliminary data.</text>
</comment>
<protein>
    <submittedName>
        <fullName evidence="2">Uncharacterized protein</fullName>
    </submittedName>
</protein>